<dbReference type="RefSeq" id="WP_087882895.1">
    <property type="nucleotide sequence ID" value="NZ_CP021748.1"/>
</dbReference>
<protein>
    <submittedName>
        <fullName evidence="1">Uncharacterized protein</fullName>
    </submittedName>
</protein>
<dbReference type="eggNOG" id="ENOG5030RFJ">
    <property type="taxonomic scope" value="Bacteria"/>
</dbReference>
<dbReference type="AlphaFoldDB" id="A0A1Z1W4Z6"/>
<evidence type="ECO:0000313" key="2">
    <source>
        <dbReference type="Proteomes" id="UP000195880"/>
    </source>
</evidence>
<gene>
    <name evidence="1" type="ORF">SMD44_00878</name>
</gene>
<sequence length="217" mass="23974">MIKEWRRRRAARRVRPGDGRPLRPFRWWQLLSRALFYLRLTHDDGRQVVYAIDVMHGRTDGSGVVHAHLYVDGRQHARSGLPAAFPVHGGTVEVSTSAFGLGRCHYVTTEGAEHPLVPDRDSAEGRRAYVDRAHPELSRWVGHVSSAVLVVALLLLASQLGEQLTRPEEIARHVGAFTSPVDLSAWGNVLVGLGATAASTERALRLRHHWLLDGGAG</sequence>
<organism evidence="1 2">
    <name type="scientific">Streptomyces alboflavus</name>
    <dbReference type="NCBI Taxonomy" id="67267"/>
    <lineage>
        <taxon>Bacteria</taxon>
        <taxon>Bacillati</taxon>
        <taxon>Actinomycetota</taxon>
        <taxon>Actinomycetes</taxon>
        <taxon>Kitasatosporales</taxon>
        <taxon>Streptomycetaceae</taxon>
        <taxon>Streptomyces</taxon>
    </lineage>
</organism>
<dbReference type="STRING" id="67267.GCA_000716675_01044"/>
<dbReference type="EMBL" id="CP021748">
    <property type="protein sequence ID" value="ARX81480.1"/>
    <property type="molecule type" value="Genomic_DNA"/>
</dbReference>
<dbReference type="Proteomes" id="UP000195880">
    <property type="component" value="Chromosome"/>
</dbReference>
<name>A0A1Z1W4Z6_9ACTN</name>
<dbReference type="OrthoDB" id="2716688at2"/>
<reference evidence="1 2" key="1">
    <citation type="submission" date="2017-05" db="EMBL/GenBank/DDBJ databases">
        <title>Streptomyces alboflavus Genome sequencing and assembly.</title>
        <authorList>
            <person name="Wang Y."/>
            <person name="Du B."/>
            <person name="Ding Y."/>
            <person name="Liu H."/>
            <person name="Hou Q."/>
            <person name="Liu K."/>
            <person name="Wang C."/>
            <person name="Yao L."/>
        </authorList>
    </citation>
    <scope>NUCLEOTIDE SEQUENCE [LARGE SCALE GENOMIC DNA]</scope>
    <source>
        <strain evidence="1 2">MDJK44</strain>
    </source>
</reference>
<keyword evidence="2" id="KW-1185">Reference proteome</keyword>
<proteinExistence type="predicted"/>
<evidence type="ECO:0000313" key="1">
    <source>
        <dbReference type="EMBL" id="ARX81480.1"/>
    </source>
</evidence>
<accession>A0A1Z1W4Z6</accession>
<dbReference type="KEGG" id="salf:SMD44_00878"/>